<gene>
    <name evidence="3" type="ORF">EXIGLDRAFT_683698</name>
</gene>
<feature type="chain" id="PRO_5007856278" description="Macrofage activating glyco protein" evidence="2">
    <location>
        <begin position="18"/>
        <end position="347"/>
    </location>
</feature>
<evidence type="ECO:0000256" key="1">
    <source>
        <dbReference type="SAM" id="MobiDB-lite"/>
    </source>
</evidence>
<reference evidence="3 4" key="1">
    <citation type="journal article" date="2016" name="Mol. Biol. Evol.">
        <title>Comparative Genomics of Early-Diverging Mushroom-Forming Fungi Provides Insights into the Origins of Lignocellulose Decay Capabilities.</title>
        <authorList>
            <person name="Nagy L.G."/>
            <person name="Riley R."/>
            <person name="Tritt A."/>
            <person name="Adam C."/>
            <person name="Daum C."/>
            <person name="Floudas D."/>
            <person name="Sun H."/>
            <person name="Yadav J.S."/>
            <person name="Pangilinan J."/>
            <person name="Larsson K.H."/>
            <person name="Matsuura K."/>
            <person name="Barry K."/>
            <person name="Labutti K."/>
            <person name="Kuo R."/>
            <person name="Ohm R.A."/>
            <person name="Bhattacharya S.S."/>
            <person name="Shirouzu T."/>
            <person name="Yoshinaga Y."/>
            <person name="Martin F.M."/>
            <person name="Grigoriev I.V."/>
            <person name="Hibbett D.S."/>
        </authorList>
    </citation>
    <scope>NUCLEOTIDE SEQUENCE [LARGE SCALE GENOMIC DNA]</scope>
    <source>
        <strain evidence="3 4">HHB12029</strain>
    </source>
</reference>
<dbReference type="AlphaFoldDB" id="A0A165CZM8"/>
<dbReference type="OrthoDB" id="2564904at2759"/>
<name>A0A165CZM8_EXIGL</name>
<feature type="region of interest" description="Disordered" evidence="1">
    <location>
        <begin position="279"/>
        <end position="324"/>
    </location>
</feature>
<organism evidence="3 4">
    <name type="scientific">Exidia glandulosa HHB12029</name>
    <dbReference type="NCBI Taxonomy" id="1314781"/>
    <lineage>
        <taxon>Eukaryota</taxon>
        <taxon>Fungi</taxon>
        <taxon>Dikarya</taxon>
        <taxon>Basidiomycota</taxon>
        <taxon>Agaricomycotina</taxon>
        <taxon>Agaricomycetes</taxon>
        <taxon>Auriculariales</taxon>
        <taxon>Exidiaceae</taxon>
        <taxon>Exidia</taxon>
    </lineage>
</organism>
<dbReference type="Proteomes" id="UP000077266">
    <property type="component" value="Unassembled WGS sequence"/>
</dbReference>
<dbReference type="EMBL" id="KV426267">
    <property type="protein sequence ID" value="KZV83512.1"/>
    <property type="molecule type" value="Genomic_DNA"/>
</dbReference>
<dbReference type="InParanoid" id="A0A165CZM8"/>
<evidence type="ECO:0000256" key="2">
    <source>
        <dbReference type="SAM" id="SignalP"/>
    </source>
</evidence>
<protein>
    <recommendedName>
        <fullName evidence="5">Macrofage activating glyco protein</fullName>
    </recommendedName>
</protein>
<dbReference type="STRING" id="1314781.A0A165CZM8"/>
<sequence>MFRIALVAVAAASSVLAQADGPVPTLNPDPTDTNNLRLIGKAFPFDAIPFKADTTNGVRGPQSGFNLCNSTTQGQQSLCQTLVVNSLEDFCIYAPPTFKKVDDAEEEVVAWCTQPTHGARLIPAGTITGAQFIKTPSYIEVTGLIKQSLINIPDGTTGGELDSGGQDLRGNPIGGLAYSNNMPHSSGQMTQSRMWHEFIGSNTFCLKLCDNEAPNASGLCRHRLDTIGCLTAVPASYQDGVFLSCEGDDQAPVAVGVTDIPKSSNCQTFTSSALWTNLPSGTSTSSTSTSTPTGHSSLPNGSGSPSGSNTASGSTPSTTDGTGAASTVRASSFFAAVAGVVGAAVFA</sequence>
<keyword evidence="4" id="KW-1185">Reference proteome</keyword>
<evidence type="ECO:0000313" key="4">
    <source>
        <dbReference type="Proteomes" id="UP000077266"/>
    </source>
</evidence>
<feature type="signal peptide" evidence="2">
    <location>
        <begin position="1"/>
        <end position="17"/>
    </location>
</feature>
<evidence type="ECO:0000313" key="3">
    <source>
        <dbReference type="EMBL" id="KZV83512.1"/>
    </source>
</evidence>
<keyword evidence="2" id="KW-0732">Signal</keyword>
<evidence type="ECO:0008006" key="5">
    <source>
        <dbReference type="Google" id="ProtNLM"/>
    </source>
</evidence>
<accession>A0A165CZM8</accession>
<proteinExistence type="predicted"/>